<keyword evidence="24" id="KW-1185">Reference proteome</keyword>
<sequence>MLFIHYLKKKIWLTHNNLTGPIPNNGSFRLPLLQKISLDRNNFSGQVPSGLAACQDLDTLDLSTNPFSSDVLPTWLARLPRLAIISMNQNNLVGSIPEALISNLSHLTVLSLAFNQLSGPIPTSLSGSLPATLGNIPALSTFDPSLNNLEGNITGLLSSLCNCRNLELLDISSNLFTGGFPALVGNLSRELYYFGTYDNRLTGRIPSTVSNLTSLQTIYIYISRNLLTGTAPQSITVMPNLVYFDVTSNDLSGHIPAQIGMLKNLQQLFLGGNKFVGPIPDSIGNLSWLEYIDLSQNQFSSTVPPSFFRLDKLIQLNLSRNLFTGALPSDVEGLKQVDAIDLSSNFFHGNIPESFGQHLMLAYLNLSHNSFGNLIPDSFKELTSLEALDLSSNKLSGTIPMFFANFTYLTTLNLSFNNLEGSIPEGGVFSNITVQSLIGNPGLCDAPRLGFLPCHRKSHKNNRHIVKYVLPVATIALLGSSLLCAYLMIRRNLKSKGEPQNSIIDQDDIMGHRLVSHHDLVLATENFSDNNLLGTGSFGKVFKGQLSTGSVVAIKVLDMKLEQAIRSFDAECRVLRMARHRNLIRILNTCFNLDFRALVLMCMPNGSLEVCLHSEGQRNLGFLKRLEIMLDVSMAMQYLHHEHYDVILHCDLKPSNVLFDTDMTAHVADFGIAKLLLGEDNSEISMPGTLGYMAPEYSSLGKASRKSDVFSFGIMLLEVFTGNRPTDPMFIGDLSIRKWVHQAFPLELVHVLDEQLLQDASSGYNLNGFLRPIFELGLLCSSDSPDQRVSMSDVVMTLKKIKKDYTKSALVETHGAAQINWLLMKVVPQLAAYRKRDALLDLKHGIDDTYSRLISWRHGQDCCRWVGITCSHHTGNVLRLDLPHQLYGGILYGQKISPSLLSLEHLEYLDLNGIRQQGPNSSSLEFLGSMKNLRYLDLSFGLVVSGAIPPQLGNLSKLENLDLSFSSFSAGRVPPELGNLSNLQQHGLGYMVDMYSTDLSWLSRLHLLEYLDMSNINISMAALALQNCSLPRTNHQTLAQLNLTKLVDLDLASNYLGLLGPFPSALGRLTSLVWFGFSDNGNSVTMSVDLKDLCALENLLLGGSISQGNTTDLIHRLPRCDSSRYIHPITWNNNSLFELELYKNNLTGAIPSDISDIMPVLSYLDLSGNNITGGIPQAIRNYSSLNYLILLSNQLNGQIPTLPTNLHRLDLSINFLSGHLLPDIWAPNLDVLILASNYITGQIPQSICDLQNMVALDLSNNFLEGLFPH</sequence>
<dbReference type="GO" id="GO:0004674">
    <property type="term" value="F:protein serine/threonine kinase activity"/>
    <property type="evidence" value="ECO:0007669"/>
    <property type="project" value="UniProtKB-KW"/>
</dbReference>
<dbReference type="InterPro" id="IPR017441">
    <property type="entry name" value="Protein_kinase_ATP_BS"/>
</dbReference>
<dbReference type="FunFam" id="3.80.10.10:FF:000317">
    <property type="entry name" value="Inactive leucine-rich repeat receptor-like protein kinase"/>
    <property type="match status" value="1"/>
</dbReference>
<dbReference type="PROSITE" id="PS00108">
    <property type="entry name" value="PROTEIN_KINASE_ST"/>
    <property type="match status" value="1"/>
</dbReference>
<dbReference type="PROSITE" id="PS50011">
    <property type="entry name" value="PROTEIN_KINASE_DOM"/>
    <property type="match status" value="1"/>
</dbReference>
<evidence type="ECO:0000256" key="20">
    <source>
        <dbReference type="ARBA" id="ARBA00048679"/>
    </source>
</evidence>
<evidence type="ECO:0000256" key="18">
    <source>
        <dbReference type="ARBA" id="ARBA00023180"/>
    </source>
</evidence>
<comment type="catalytic activity">
    <reaction evidence="20">
        <text>L-seryl-[protein] + ATP = O-phospho-L-seryl-[protein] + ADP + H(+)</text>
        <dbReference type="Rhea" id="RHEA:17989"/>
        <dbReference type="Rhea" id="RHEA-COMP:9863"/>
        <dbReference type="Rhea" id="RHEA-COMP:11604"/>
        <dbReference type="ChEBI" id="CHEBI:15378"/>
        <dbReference type="ChEBI" id="CHEBI:29999"/>
        <dbReference type="ChEBI" id="CHEBI:30616"/>
        <dbReference type="ChEBI" id="CHEBI:83421"/>
        <dbReference type="ChEBI" id="CHEBI:456216"/>
        <dbReference type="EC" id="2.7.11.1"/>
    </reaction>
</comment>
<dbReference type="InterPro" id="IPR000719">
    <property type="entry name" value="Prot_kinase_dom"/>
</dbReference>
<dbReference type="InterPro" id="IPR051716">
    <property type="entry name" value="Plant_RL_S/T_kinase"/>
</dbReference>
<dbReference type="PROSITE" id="PS00107">
    <property type="entry name" value="PROTEIN_KINASE_ATP"/>
    <property type="match status" value="1"/>
</dbReference>
<dbReference type="AlphaFoldDB" id="A0AAQ3PJL3"/>
<dbReference type="InterPro" id="IPR013210">
    <property type="entry name" value="LRR_N_plant-typ"/>
</dbReference>
<keyword evidence="10" id="KW-0732">Signal</keyword>
<dbReference type="SMART" id="SM00369">
    <property type="entry name" value="LRR_TYP"/>
    <property type="match status" value="11"/>
</dbReference>
<dbReference type="Proteomes" id="UP001341281">
    <property type="component" value="Chromosome 01"/>
</dbReference>
<evidence type="ECO:0000259" key="22">
    <source>
        <dbReference type="PROSITE" id="PS50011"/>
    </source>
</evidence>
<comment type="catalytic activity">
    <reaction evidence="19">
        <text>L-threonyl-[protein] + ATP = O-phospho-L-threonyl-[protein] + ADP + H(+)</text>
        <dbReference type="Rhea" id="RHEA:46608"/>
        <dbReference type="Rhea" id="RHEA-COMP:11060"/>
        <dbReference type="Rhea" id="RHEA-COMP:11605"/>
        <dbReference type="ChEBI" id="CHEBI:15378"/>
        <dbReference type="ChEBI" id="CHEBI:30013"/>
        <dbReference type="ChEBI" id="CHEBI:30616"/>
        <dbReference type="ChEBI" id="CHEBI:61977"/>
        <dbReference type="ChEBI" id="CHEBI:456216"/>
        <dbReference type="EC" id="2.7.11.1"/>
    </reaction>
</comment>
<evidence type="ECO:0000256" key="4">
    <source>
        <dbReference type="ARBA" id="ARBA00022475"/>
    </source>
</evidence>
<dbReference type="FunFam" id="3.80.10.10:FF:000041">
    <property type="entry name" value="LRR receptor-like serine/threonine-protein kinase ERECTA"/>
    <property type="match status" value="1"/>
</dbReference>
<evidence type="ECO:0000256" key="11">
    <source>
        <dbReference type="ARBA" id="ARBA00022737"/>
    </source>
</evidence>
<keyword evidence="15" id="KW-1133">Transmembrane helix</keyword>
<comment type="similarity">
    <text evidence="2">Belongs to the protein kinase superfamily. Ser/Thr protein kinase family.</text>
</comment>
<dbReference type="Pfam" id="PF00560">
    <property type="entry name" value="LRR_1"/>
    <property type="match status" value="4"/>
</dbReference>
<evidence type="ECO:0000256" key="3">
    <source>
        <dbReference type="ARBA" id="ARBA00012513"/>
    </source>
</evidence>
<keyword evidence="7" id="KW-0433">Leucine-rich repeat</keyword>
<keyword evidence="4" id="KW-1003">Cell membrane</keyword>
<keyword evidence="11" id="KW-0677">Repeat</keyword>
<evidence type="ECO:0000256" key="7">
    <source>
        <dbReference type="ARBA" id="ARBA00022614"/>
    </source>
</evidence>
<evidence type="ECO:0000256" key="9">
    <source>
        <dbReference type="ARBA" id="ARBA00022692"/>
    </source>
</evidence>
<dbReference type="PRINTS" id="PR00019">
    <property type="entry name" value="LEURICHRPT"/>
</dbReference>
<evidence type="ECO:0000256" key="8">
    <source>
        <dbReference type="ARBA" id="ARBA00022679"/>
    </source>
</evidence>
<evidence type="ECO:0000256" key="14">
    <source>
        <dbReference type="ARBA" id="ARBA00022840"/>
    </source>
</evidence>
<keyword evidence="6" id="KW-0597">Phosphoprotein</keyword>
<dbReference type="FunFam" id="1.10.510.10:FF:000358">
    <property type="entry name" value="Putative leucine-rich repeat receptor-like serine/threonine-protein kinase"/>
    <property type="match status" value="1"/>
</dbReference>
<dbReference type="PANTHER" id="PTHR48053">
    <property type="entry name" value="LEUCINE RICH REPEAT FAMILY PROTEIN, EXPRESSED"/>
    <property type="match status" value="1"/>
</dbReference>
<evidence type="ECO:0000256" key="19">
    <source>
        <dbReference type="ARBA" id="ARBA00047899"/>
    </source>
</evidence>
<dbReference type="EC" id="2.7.11.1" evidence="3"/>
<keyword evidence="14 21" id="KW-0067">ATP-binding</keyword>
<dbReference type="InterPro" id="IPR003591">
    <property type="entry name" value="Leu-rich_rpt_typical-subtyp"/>
</dbReference>
<reference evidence="23 24" key="1">
    <citation type="submission" date="2024-02" db="EMBL/GenBank/DDBJ databases">
        <title>High-quality chromosome-scale genome assembly of Pensacola bahiagrass (Paspalum notatum Flugge var. saurae).</title>
        <authorList>
            <person name="Vega J.M."/>
            <person name="Podio M."/>
            <person name="Orjuela J."/>
            <person name="Siena L.A."/>
            <person name="Pessino S.C."/>
            <person name="Combes M.C."/>
            <person name="Mariac C."/>
            <person name="Albertini E."/>
            <person name="Pupilli F."/>
            <person name="Ortiz J.P.A."/>
            <person name="Leblanc O."/>
        </authorList>
    </citation>
    <scope>NUCLEOTIDE SEQUENCE [LARGE SCALE GENOMIC DNA]</scope>
    <source>
        <strain evidence="23">R1</strain>
        <tissue evidence="23">Leaf</tissue>
    </source>
</reference>
<dbReference type="Pfam" id="PF08263">
    <property type="entry name" value="LRRNT_2"/>
    <property type="match status" value="1"/>
</dbReference>
<keyword evidence="17" id="KW-0675">Receptor</keyword>
<evidence type="ECO:0000256" key="2">
    <source>
        <dbReference type="ARBA" id="ARBA00008684"/>
    </source>
</evidence>
<evidence type="ECO:0000256" key="5">
    <source>
        <dbReference type="ARBA" id="ARBA00022527"/>
    </source>
</evidence>
<dbReference type="SUPFAM" id="SSF52058">
    <property type="entry name" value="L domain-like"/>
    <property type="match status" value="3"/>
</dbReference>
<proteinExistence type="inferred from homology"/>
<evidence type="ECO:0000256" key="16">
    <source>
        <dbReference type="ARBA" id="ARBA00023136"/>
    </source>
</evidence>
<name>A0AAQ3PJL3_PASNO</name>
<gene>
    <name evidence="23" type="ORF">U9M48_002315</name>
</gene>
<keyword evidence="16" id="KW-0472">Membrane</keyword>
<comment type="subcellular location">
    <subcellularLocation>
        <location evidence="1">Cell membrane</location>
        <topology evidence="1">Single-pass membrane protein</topology>
    </subcellularLocation>
</comment>
<dbReference type="InterPro" id="IPR008271">
    <property type="entry name" value="Ser/Thr_kinase_AS"/>
</dbReference>
<evidence type="ECO:0000256" key="12">
    <source>
        <dbReference type="ARBA" id="ARBA00022741"/>
    </source>
</evidence>
<evidence type="ECO:0000256" key="21">
    <source>
        <dbReference type="PROSITE-ProRule" id="PRU10141"/>
    </source>
</evidence>
<feature type="domain" description="Protein kinase" evidence="22">
    <location>
        <begin position="527"/>
        <end position="774"/>
    </location>
</feature>
<keyword evidence="8" id="KW-0808">Transferase</keyword>
<evidence type="ECO:0000256" key="6">
    <source>
        <dbReference type="ARBA" id="ARBA00022553"/>
    </source>
</evidence>
<dbReference type="Gene3D" id="3.30.200.20">
    <property type="entry name" value="Phosphorylase Kinase, domain 1"/>
    <property type="match status" value="1"/>
</dbReference>
<evidence type="ECO:0000256" key="17">
    <source>
        <dbReference type="ARBA" id="ARBA00023170"/>
    </source>
</evidence>
<dbReference type="Gene3D" id="3.80.10.10">
    <property type="entry name" value="Ribonuclease Inhibitor"/>
    <property type="match status" value="6"/>
</dbReference>
<evidence type="ECO:0000256" key="15">
    <source>
        <dbReference type="ARBA" id="ARBA00022989"/>
    </source>
</evidence>
<dbReference type="SUPFAM" id="SSF56112">
    <property type="entry name" value="Protein kinase-like (PK-like)"/>
    <property type="match status" value="1"/>
</dbReference>
<dbReference type="Pfam" id="PF13855">
    <property type="entry name" value="LRR_8"/>
    <property type="match status" value="2"/>
</dbReference>
<dbReference type="Gene3D" id="1.10.510.10">
    <property type="entry name" value="Transferase(Phosphotransferase) domain 1"/>
    <property type="match status" value="1"/>
</dbReference>
<keyword evidence="13" id="KW-0418">Kinase</keyword>
<dbReference type="PANTHER" id="PTHR48053:SF47">
    <property type="entry name" value="RECEPTOR KINASE-LIKE PROTEIN XA21"/>
    <property type="match status" value="1"/>
</dbReference>
<organism evidence="23 24">
    <name type="scientific">Paspalum notatum var. saurae</name>
    <dbReference type="NCBI Taxonomy" id="547442"/>
    <lineage>
        <taxon>Eukaryota</taxon>
        <taxon>Viridiplantae</taxon>
        <taxon>Streptophyta</taxon>
        <taxon>Embryophyta</taxon>
        <taxon>Tracheophyta</taxon>
        <taxon>Spermatophyta</taxon>
        <taxon>Magnoliopsida</taxon>
        <taxon>Liliopsida</taxon>
        <taxon>Poales</taxon>
        <taxon>Poaceae</taxon>
        <taxon>PACMAD clade</taxon>
        <taxon>Panicoideae</taxon>
        <taxon>Andropogonodae</taxon>
        <taxon>Paspaleae</taxon>
        <taxon>Paspalinae</taxon>
        <taxon>Paspalum</taxon>
    </lineage>
</organism>
<protein>
    <recommendedName>
        <fullName evidence="3">non-specific serine/threonine protein kinase</fullName>
        <ecNumber evidence="3">2.7.11.1</ecNumber>
    </recommendedName>
</protein>
<evidence type="ECO:0000256" key="13">
    <source>
        <dbReference type="ARBA" id="ARBA00022777"/>
    </source>
</evidence>
<dbReference type="InterPro" id="IPR011009">
    <property type="entry name" value="Kinase-like_dom_sf"/>
</dbReference>
<dbReference type="GO" id="GO:0005524">
    <property type="term" value="F:ATP binding"/>
    <property type="evidence" value="ECO:0007669"/>
    <property type="project" value="UniProtKB-UniRule"/>
</dbReference>
<keyword evidence="12 21" id="KW-0547">Nucleotide-binding</keyword>
<dbReference type="FunFam" id="3.30.200.20:FF:000661">
    <property type="entry name" value="Serine-threonine protein kinase plant-type"/>
    <property type="match status" value="1"/>
</dbReference>
<keyword evidence="18" id="KW-0325">Glycoprotein</keyword>
<dbReference type="EMBL" id="CP144745">
    <property type="protein sequence ID" value="WVZ51146.1"/>
    <property type="molecule type" value="Genomic_DNA"/>
</dbReference>
<dbReference type="Pfam" id="PF00069">
    <property type="entry name" value="Pkinase"/>
    <property type="match status" value="1"/>
</dbReference>
<feature type="binding site" evidence="21">
    <location>
        <position position="555"/>
    </location>
    <ligand>
        <name>ATP</name>
        <dbReference type="ChEBI" id="CHEBI:30616"/>
    </ligand>
</feature>
<evidence type="ECO:0000256" key="1">
    <source>
        <dbReference type="ARBA" id="ARBA00004162"/>
    </source>
</evidence>
<evidence type="ECO:0000313" key="24">
    <source>
        <dbReference type="Proteomes" id="UP001341281"/>
    </source>
</evidence>
<dbReference type="GO" id="GO:0005886">
    <property type="term" value="C:plasma membrane"/>
    <property type="evidence" value="ECO:0007669"/>
    <property type="project" value="UniProtKB-SubCell"/>
</dbReference>
<dbReference type="SMART" id="SM00220">
    <property type="entry name" value="S_TKc"/>
    <property type="match status" value="1"/>
</dbReference>
<evidence type="ECO:0000256" key="10">
    <source>
        <dbReference type="ARBA" id="ARBA00022729"/>
    </source>
</evidence>
<evidence type="ECO:0000313" key="23">
    <source>
        <dbReference type="EMBL" id="WVZ51146.1"/>
    </source>
</evidence>
<accession>A0AAQ3PJL3</accession>
<dbReference type="InterPro" id="IPR001611">
    <property type="entry name" value="Leu-rich_rpt"/>
</dbReference>
<keyword evidence="9" id="KW-0812">Transmembrane</keyword>
<dbReference type="InterPro" id="IPR032675">
    <property type="entry name" value="LRR_dom_sf"/>
</dbReference>
<keyword evidence="5" id="KW-0723">Serine/threonine-protein kinase</keyword>